<dbReference type="GO" id="GO:0003676">
    <property type="term" value="F:nucleic acid binding"/>
    <property type="evidence" value="ECO:0007669"/>
    <property type="project" value="InterPro"/>
</dbReference>
<dbReference type="InterPro" id="IPR002711">
    <property type="entry name" value="HNH"/>
</dbReference>
<dbReference type="Proteomes" id="UP000095401">
    <property type="component" value="Chromosome"/>
</dbReference>
<organism evidence="2 3">
    <name type="scientific">Acidihalobacter yilgarnensis</name>
    <dbReference type="NCBI Taxonomy" id="2819280"/>
    <lineage>
        <taxon>Bacteria</taxon>
        <taxon>Pseudomonadati</taxon>
        <taxon>Pseudomonadota</taxon>
        <taxon>Gammaproteobacteria</taxon>
        <taxon>Chromatiales</taxon>
        <taxon>Ectothiorhodospiraceae</taxon>
        <taxon>Acidihalobacter</taxon>
    </lineage>
</organism>
<dbReference type="EMBL" id="CP017415">
    <property type="protein sequence ID" value="AOU98277.1"/>
    <property type="molecule type" value="Genomic_DNA"/>
</dbReference>
<dbReference type="InterPro" id="IPR003615">
    <property type="entry name" value="HNH_nuc"/>
</dbReference>
<dbReference type="Pfam" id="PF14239">
    <property type="entry name" value="RRXRR"/>
    <property type="match status" value="1"/>
</dbReference>
<dbReference type="GO" id="GO:0004519">
    <property type="term" value="F:endonuclease activity"/>
    <property type="evidence" value="ECO:0007669"/>
    <property type="project" value="UniProtKB-KW"/>
</dbReference>
<keyword evidence="2" id="KW-0255">Endonuclease</keyword>
<dbReference type="AlphaFoldDB" id="A0A1D8IP72"/>
<sequence>MNRVFVLSRTRTPLMPCHPARARKLLRHGRAAVFRRQPFTIILSDREAGEIQPVVFKADPGSKTTGLALVAEFQRGRQVVWAANLTHRGHRIKAALTDRRMFRRGRRGRHCRYRPARFDNRTRKAGWLPPSLMSRVNNVSAWYSRLLDRTPITAAQVETVRFDTQAMQTPGISGVQYQQGTLAGYEVREYLLEKWCRRCAYCGAENVPLEIDHIHPKSRGGSERISNLTLACVPCNQAKSNRPVEDFLARDLKRLARIKAQAKAPLKDAAAVNATRYAIGDTLKTFGLPVSFWSGGRTKFNRTAQGYAKAHWIDAACVGEEGSDVKVPYGFQPLIIQATGRGRRRVRGNDRYGFPRGKPRTQKRVYGFQTGDLAELKCLAGKSAGAHVGRIKSIRSRGWFVLDKHDRPAREFRLLQRADGYAYTAATA</sequence>
<dbReference type="GO" id="GO:0008270">
    <property type="term" value="F:zinc ion binding"/>
    <property type="evidence" value="ECO:0007669"/>
    <property type="project" value="InterPro"/>
</dbReference>
<keyword evidence="3" id="KW-1185">Reference proteome</keyword>
<dbReference type="CDD" id="cd00085">
    <property type="entry name" value="HNHc"/>
    <property type="match status" value="1"/>
</dbReference>
<name>A0A1D8IP72_9GAMM</name>
<dbReference type="Gene3D" id="1.10.30.50">
    <property type="match status" value="1"/>
</dbReference>
<keyword evidence="2" id="KW-0378">Hydrolase</keyword>
<evidence type="ECO:0000259" key="1">
    <source>
        <dbReference type="SMART" id="SM00507"/>
    </source>
</evidence>
<dbReference type="PANTHER" id="PTHR33877">
    <property type="entry name" value="SLL1193 PROTEIN"/>
    <property type="match status" value="1"/>
</dbReference>
<dbReference type="Pfam" id="PF01844">
    <property type="entry name" value="HNH"/>
    <property type="match status" value="1"/>
</dbReference>
<dbReference type="NCBIfam" id="NF040563">
    <property type="entry name" value="guided_IscB"/>
    <property type="match status" value="1"/>
</dbReference>
<dbReference type="KEGG" id="aprs:BI364_10170"/>
<gene>
    <name evidence="2" type="ORF">BI364_10170</name>
</gene>
<keyword evidence="2" id="KW-0540">Nuclease</keyword>
<dbReference type="PANTHER" id="PTHR33877:SF2">
    <property type="entry name" value="OS07G0170200 PROTEIN"/>
    <property type="match status" value="1"/>
</dbReference>
<proteinExistence type="predicted"/>
<dbReference type="RefSeq" id="WP_070078641.1">
    <property type="nucleotide sequence ID" value="NZ_CP017415.1"/>
</dbReference>
<reference evidence="3" key="1">
    <citation type="submission" date="2016-09" db="EMBL/GenBank/DDBJ databases">
        <title>Acidihalobacter prosperus F5.</title>
        <authorList>
            <person name="Khaleque H.N."/>
            <person name="Ramsay J.P."/>
            <person name="Kaksonen A.H."/>
            <person name="Boxall N.J."/>
            <person name="Watkin E.L.J."/>
        </authorList>
    </citation>
    <scope>NUCLEOTIDE SEQUENCE [LARGE SCALE GENOMIC DNA]</scope>
    <source>
        <strain evidence="3">F5</strain>
    </source>
</reference>
<evidence type="ECO:0000313" key="2">
    <source>
        <dbReference type="EMBL" id="AOU98277.1"/>
    </source>
</evidence>
<feature type="domain" description="HNH nuclease" evidence="1">
    <location>
        <begin position="186"/>
        <end position="237"/>
    </location>
</feature>
<protein>
    <submittedName>
        <fullName evidence="2">HNH endonuclease</fullName>
    </submittedName>
</protein>
<evidence type="ECO:0000313" key="3">
    <source>
        <dbReference type="Proteomes" id="UP000095401"/>
    </source>
</evidence>
<dbReference type="InterPro" id="IPR052892">
    <property type="entry name" value="NA-targeting_endonuclease"/>
</dbReference>
<dbReference type="InterPro" id="IPR047693">
    <property type="entry name" value="RNA-guided_IscB-like"/>
</dbReference>
<dbReference type="InterPro" id="IPR025938">
    <property type="entry name" value="RRXRR_dom"/>
</dbReference>
<accession>A0A1D8IP72</accession>
<dbReference type="SMART" id="SM00507">
    <property type="entry name" value="HNHc"/>
    <property type="match status" value="1"/>
</dbReference>